<dbReference type="InterPro" id="IPR017473">
    <property type="entry name" value="Undecaprenyl-P_gluc_Ptfrase"/>
</dbReference>
<evidence type="ECO:0000256" key="1">
    <source>
        <dbReference type="ARBA" id="ARBA00004141"/>
    </source>
</evidence>
<dbReference type="EMBL" id="FUWH01000004">
    <property type="protein sequence ID" value="SJZ73778.1"/>
    <property type="molecule type" value="Genomic_DNA"/>
</dbReference>
<name>A0A1T4N4I2_9BACT</name>
<keyword evidence="10" id="KW-1185">Reference proteome</keyword>
<keyword evidence="3 9" id="KW-0808">Transferase</keyword>
<dbReference type="InterPro" id="IPR017475">
    <property type="entry name" value="EPS_sugar_tfrase"/>
</dbReference>
<comment type="subcellular location">
    <subcellularLocation>
        <location evidence="1">Membrane</location>
        <topology evidence="1">Multi-pass membrane protein</topology>
    </subcellularLocation>
</comment>
<feature type="transmembrane region" description="Helical" evidence="7">
    <location>
        <begin position="20"/>
        <end position="40"/>
    </location>
</feature>
<evidence type="ECO:0000256" key="3">
    <source>
        <dbReference type="ARBA" id="ARBA00022679"/>
    </source>
</evidence>
<dbReference type="Gene3D" id="3.40.50.720">
    <property type="entry name" value="NAD(P)-binding Rossmann-like Domain"/>
    <property type="match status" value="1"/>
</dbReference>
<dbReference type="Proteomes" id="UP000190888">
    <property type="component" value="Unassembled WGS sequence"/>
</dbReference>
<dbReference type="PANTHER" id="PTHR30576:SF0">
    <property type="entry name" value="UNDECAPRENYL-PHOSPHATE N-ACETYLGALACTOSAMINYL 1-PHOSPHATE TRANSFERASE-RELATED"/>
    <property type="match status" value="1"/>
</dbReference>
<dbReference type="GO" id="GO:0016780">
    <property type="term" value="F:phosphotransferase activity, for other substituted phosphate groups"/>
    <property type="evidence" value="ECO:0007669"/>
    <property type="project" value="TreeGrafter"/>
</dbReference>
<feature type="domain" description="Bacterial sugar transferase" evidence="8">
    <location>
        <begin position="278"/>
        <end position="467"/>
    </location>
</feature>
<protein>
    <submittedName>
        <fullName evidence="9">Putative colanic acid biosysnthesis UDP-glucose lipid carrier transferase</fullName>
    </submittedName>
</protein>
<dbReference type="InterPro" id="IPR003362">
    <property type="entry name" value="Bact_transf"/>
</dbReference>
<evidence type="ECO:0000256" key="5">
    <source>
        <dbReference type="ARBA" id="ARBA00022989"/>
    </source>
</evidence>
<dbReference type="GO" id="GO:0016020">
    <property type="term" value="C:membrane"/>
    <property type="evidence" value="ECO:0007669"/>
    <property type="project" value="UniProtKB-SubCell"/>
</dbReference>
<comment type="similarity">
    <text evidence="2">Belongs to the bacterial sugar transferase family.</text>
</comment>
<accession>A0A1T4N4I2</accession>
<feature type="transmembrane region" description="Helical" evidence="7">
    <location>
        <begin position="110"/>
        <end position="133"/>
    </location>
</feature>
<evidence type="ECO:0000313" key="9">
    <source>
        <dbReference type="EMBL" id="SJZ73778.1"/>
    </source>
</evidence>
<dbReference type="NCBIfam" id="TIGR03025">
    <property type="entry name" value="EPS_sugtrans"/>
    <property type="match status" value="1"/>
</dbReference>
<dbReference type="STRING" id="413434.SAMN04488132_10476"/>
<keyword evidence="6 7" id="KW-0472">Membrane</keyword>
<feature type="transmembrane region" description="Helical" evidence="7">
    <location>
        <begin position="83"/>
        <end position="104"/>
    </location>
</feature>
<feature type="transmembrane region" description="Helical" evidence="7">
    <location>
        <begin position="52"/>
        <end position="71"/>
    </location>
</feature>
<sequence length="474" mass="54405">MLRRTETMAKPHNRYTIIRYLIDAPVIGISFMAAISVVTGQNLFSLSSSDQLFTLVALVTWYISASFSKLYADRRSNKYSEEIIFILYSLLIYTIFLSSLSFFLQPYFEISSSVIFLYITFLFVFLTITKYIIRKSLHSAIFQGKLLDNVLLVGATNSALDFYETINKYYYYGYKCIGFIDDHQSKMNGCPYRGTLDTLPLILNQEGVDEVVIALPDAQNKDIQRCIEVCDYYSVKARIIPNIHQFASSPLQVNNIGQLSVLNIRSLPLDKVENKLVKRLFDIAFSVVFFVLIGSWLLPILALIVKLTSKGPVIFKQERWGLNNEKITCYKFRTMIAESTDTDHDGNYKQAKKNDPRVTRFGAILRKTNLDELPQFWNVLLGSMSVVGPRPHPTPLNLQAMHTVDNYMLRHVVKPGITGWAQVNGSRGETKMPGAMQQRVNFDLYYIHRWTFWIDCQIILQTIINIVRGDQNAY</sequence>
<keyword evidence="5 7" id="KW-1133">Transmembrane helix</keyword>
<proteinExistence type="inferred from homology"/>
<dbReference type="PANTHER" id="PTHR30576">
    <property type="entry name" value="COLANIC BIOSYNTHESIS UDP-GLUCOSE LIPID CARRIER TRANSFERASE"/>
    <property type="match status" value="1"/>
</dbReference>
<feature type="transmembrane region" description="Helical" evidence="7">
    <location>
        <begin position="280"/>
        <end position="305"/>
    </location>
</feature>
<gene>
    <name evidence="9" type="ORF">SAMN04488132_10476</name>
</gene>
<dbReference type="Pfam" id="PF02397">
    <property type="entry name" value="Bac_transf"/>
    <property type="match status" value="1"/>
</dbReference>
<evidence type="ECO:0000256" key="6">
    <source>
        <dbReference type="ARBA" id="ARBA00023136"/>
    </source>
</evidence>
<dbReference type="Pfam" id="PF13727">
    <property type="entry name" value="CoA_binding_3"/>
    <property type="match status" value="1"/>
</dbReference>
<dbReference type="NCBIfam" id="TIGR03023">
    <property type="entry name" value="WcaJ_sugtrans"/>
    <property type="match status" value="1"/>
</dbReference>
<evidence type="ECO:0000256" key="2">
    <source>
        <dbReference type="ARBA" id="ARBA00006464"/>
    </source>
</evidence>
<organism evidence="9 10">
    <name type="scientific">Sediminibacterium ginsengisoli</name>
    <dbReference type="NCBI Taxonomy" id="413434"/>
    <lineage>
        <taxon>Bacteria</taxon>
        <taxon>Pseudomonadati</taxon>
        <taxon>Bacteroidota</taxon>
        <taxon>Chitinophagia</taxon>
        <taxon>Chitinophagales</taxon>
        <taxon>Chitinophagaceae</taxon>
        <taxon>Sediminibacterium</taxon>
    </lineage>
</organism>
<dbReference type="AlphaFoldDB" id="A0A1T4N4I2"/>
<evidence type="ECO:0000256" key="4">
    <source>
        <dbReference type="ARBA" id="ARBA00022692"/>
    </source>
</evidence>
<keyword evidence="4 7" id="KW-0812">Transmembrane</keyword>
<reference evidence="9 10" key="1">
    <citation type="submission" date="2017-02" db="EMBL/GenBank/DDBJ databases">
        <authorList>
            <person name="Peterson S.W."/>
        </authorList>
    </citation>
    <scope>NUCLEOTIDE SEQUENCE [LARGE SCALE GENOMIC DNA]</scope>
    <source>
        <strain evidence="9 10">DSM 22335</strain>
    </source>
</reference>
<evidence type="ECO:0000313" key="10">
    <source>
        <dbReference type="Proteomes" id="UP000190888"/>
    </source>
</evidence>
<evidence type="ECO:0000256" key="7">
    <source>
        <dbReference type="SAM" id="Phobius"/>
    </source>
</evidence>
<evidence type="ECO:0000259" key="8">
    <source>
        <dbReference type="Pfam" id="PF02397"/>
    </source>
</evidence>